<evidence type="ECO:0000256" key="3">
    <source>
        <dbReference type="ARBA" id="ARBA00022989"/>
    </source>
</evidence>
<evidence type="ECO:0000256" key="5">
    <source>
        <dbReference type="ARBA" id="ARBA00023180"/>
    </source>
</evidence>
<comment type="subcellular location">
    <subcellularLocation>
        <location evidence="1">Membrane</location>
        <topology evidence="1">Multi-pass membrane protein</topology>
    </subcellularLocation>
</comment>
<dbReference type="Proteomes" id="UP000801492">
    <property type="component" value="Unassembled WGS sequence"/>
</dbReference>
<evidence type="ECO:0000256" key="2">
    <source>
        <dbReference type="ARBA" id="ARBA00022692"/>
    </source>
</evidence>
<dbReference type="GO" id="GO:0016020">
    <property type="term" value="C:membrane"/>
    <property type="evidence" value="ECO:0007669"/>
    <property type="project" value="UniProtKB-SubCell"/>
</dbReference>
<evidence type="ECO:0000256" key="4">
    <source>
        <dbReference type="ARBA" id="ARBA00023136"/>
    </source>
</evidence>
<dbReference type="AlphaFoldDB" id="A0A8K0D5K0"/>
<dbReference type="EMBL" id="VTPC01002537">
    <property type="protein sequence ID" value="KAF2899900.1"/>
    <property type="molecule type" value="Genomic_DNA"/>
</dbReference>
<feature type="transmembrane region" description="Helical" evidence="6">
    <location>
        <begin position="335"/>
        <end position="358"/>
    </location>
</feature>
<keyword evidence="5" id="KW-0325">Glycoprotein</keyword>
<reference evidence="9" key="1">
    <citation type="submission" date="2019-08" db="EMBL/GenBank/DDBJ databases">
        <title>The genome of the North American firefly Photinus pyralis.</title>
        <authorList>
            <consortium name="Photinus pyralis genome working group"/>
            <person name="Fallon T.R."/>
            <person name="Sander Lower S.E."/>
            <person name="Weng J.-K."/>
        </authorList>
    </citation>
    <scope>NUCLEOTIDE SEQUENCE</scope>
    <source>
        <strain evidence="9">TRF0915ILg1</strain>
        <tissue evidence="9">Whole body</tissue>
    </source>
</reference>
<keyword evidence="10" id="KW-1185">Reference proteome</keyword>
<comment type="caution">
    <text evidence="9">The sequence shown here is derived from an EMBL/GenBank/DDBJ whole genome shotgun (WGS) entry which is preliminary data.</text>
</comment>
<dbReference type="GO" id="GO:0019236">
    <property type="term" value="P:response to pheromone"/>
    <property type="evidence" value="ECO:0007669"/>
    <property type="project" value="InterPro"/>
</dbReference>
<evidence type="ECO:0000313" key="10">
    <source>
        <dbReference type="Proteomes" id="UP000801492"/>
    </source>
</evidence>
<feature type="transmembrane region" description="Helical" evidence="6">
    <location>
        <begin position="298"/>
        <end position="323"/>
    </location>
</feature>
<keyword evidence="4 6" id="KW-0472">Membrane</keyword>
<keyword evidence="2 6" id="KW-0812">Transmembrane</keyword>
<feature type="transmembrane region" description="Helical" evidence="6">
    <location>
        <begin position="229"/>
        <end position="254"/>
    </location>
</feature>
<dbReference type="InterPro" id="IPR019336">
    <property type="entry name" value="GPR180/TMEM145_TM"/>
</dbReference>
<dbReference type="InterPro" id="IPR053880">
    <property type="entry name" value="GPR180-like_N"/>
</dbReference>
<feature type="transmembrane region" description="Helical" evidence="6">
    <location>
        <begin position="378"/>
        <end position="396"/>
    </location>
</feature>
<dbReference type="OrthoDB" id="205745at2759"/>
<dbReference type="GO" id="GO:0007186">
    <property type="term" value="P:G protein-coupled receptor signaling pathway"/>
    <property type="evidence" value="ECO:0007669"/>
    <property type="project" value="InterPro"/>
</dbReference>
<evidence type="ECO:0000313" key="9">
    <source>
        <dbReference type="EMBL" id="KAF2899900.1"/>
    </source>
</evidence>
<dbReference type="Pfam" id="PF21892">
    <property type="entry name" value="TMEM145_N"/>
    <property type="match status" value="2"/>
</dbReference>
<evidence type="ECO:0000256" key="1">
    <source>
        <dbReference type="ARBA" id="ARBA00004141"/>
    </source>
</evidence>
<sequence length="657" mass="74999">SWVFLARFCFLSERGEFEYNIEFNENEGSPNLLLYYDTEDQWPAVYKTNKTCYEKEAVLHPEQNQIINLTTQYPHYRDLAGCIAVEQSILTTPTPKYVTSTQNYKVPSTKKPRKQYYIPEVQITASTTDSTKFNESSNMINETYGSSNETPTKLSIIKKRSVYSPSRKNSNKLIICQNARRFQSSRARWWFVAVSNCNGSKGIHMKYKILMTNGPPGDYWHEHFSADEFYILPVLLAFCIAYSFLLLAIVLCSMELKSRQLLHSTYKLYVFSATLQFFGVLLQNAAYLKYAVNGVGSIAVKTFGSMFMGCSETCFLLLLLLLAKGYTITRGRLPLAASVKLTIFMCLYSVTYICIFVYEAKVFDPGEVLYLYESPAGYGLIILRIIAWLMFIYSTVFTLKHYPEKSNFYYPFNICGTLWFIAGPAFILSANSYIDKWVRESVVCAVLLLITFGGHLNFLILTMPSMANKNFPYHVRTSQIGVMEMTGTSGSSTIEHFSHHVYEPSSNVTEQAVIIPLTKRTEEIFGGLYSQHLNSNFATRNPQPQKNEDVVEEIDNVQNIAMQNVLTWSIAKNYTPLEISEFERFSQNIPVSPQSAKEIDFKNRLEQPDSGYNSSGNVQDNQLKSYNYDYVKDVPIELFTISKMVVKRTSNNGESSK</sequence>
<feature type="transmembrane region" description="Helical" evidence="6">
    <location>
        <begin position="266"/>
        <end position="286"/>
    </location>
</feature>
<keyword evidence="3 6" id="KW-1133">Transmembrane helix</keyword>
<evidence type="ECO:0008006" key="11">
    <source>
        <dbReference type="Google" id="ProtNLM"/>
    </source>
</evidence>
<protein>
    <recommendedName>
        <fullName evidence="11">Intimal thickness related receptor IRP domain-containing protein</fullName>
    </recommendedName>
</protein>
<feature type="domain" description="GPR180/TMEM145 transmembrane" evidence="7">
    <location>
        <begin position="243"/>
        <end position="455"/>
    </location>
</feature>
<dbReference type="PANTHER" id="PTHR23252:SF24">
    <property type="entry name" value="TRANSMEMBRANE PROTEIN 145"/>
    <property type="match status" value="1"/>
</dbReference>
<dbReference type="InterPro" id="IPR047831">
    <property type="entry name" value="GPR180/TMEM145"/>
</dbReference>
<accession>A0A8K0D5K0</accession>
<evidence type="ECO:0000256" key="6">
    <source>
        <dbReference type="SAM" id="Phobius"/>
    </source>
</evidence>
<feature type="transmembrane region" description="Helical" evidence="6">
    <location>
        <begin position="440"/>
        <end position="461"/>
    </location>
</feature>
<dbReference type="PANTHER" id="PTHR23252">
    <property type="entry name" value="INTIMAL THICKNESS RECEPTOR-RELATED"/>
    <property type="match status" value="1"/>
</dbReference>
<gene>
    <name evidence="9" type="ORF">ILUMI_06283</name>
</gene>
<name>A0A8K0D5K0_IGNLU</name>
<dbReference type="Pfam" id="PF10192">
    <property type="entry name" value="GPR180-TMEM145_TM"/>
    <property type="match status" value="1"/>
</dbReference>
<evidence type="ECO:0000259" key="8">
    <source>
        <dbReference type="Pfam" id="PF21892"/>
    </source>
</evidence>
<feature type="domain" description="GPR180-like N-terminal" evidence="8">
    <location>
        <begin position="1"/>
        <end position="87"/>
    </location>
</feature>
<feature type="non-terminal residue" evidence="9">
    <location>
        <position position="1"/>
    </location>
</feature>
<feature type="domain" description="GPR180-like N-terminal" evidence="8">
    <location>
        <begin position="157"/>
        <end position="207"/>
    </location>
</feature>
<organism evidence="9 10">
    <name type="scientific">Ignelater luminosus</name>
    <name type="common">Cucubano</name>
    <name type="synonym">Pyrophorus luminosus</name>
    <dbReference type="NCBI Taxonomy" id="2038154"/>
    <lineage>
        <taxon>Eukaryota</taxon>
        <taxon>Metazoa</taxon>
        <taxon>Ecdysozoa</taxon>
        <taxon>Arthropoda</taxon>
        <taxon>Hexapoda</taxon>
        <taxon>Insecta</taxon>
        <taxon>Pterygota</taxon>
        <taxon>Neoptera</taxon>
        <taxon>Endopterygota</taxon>
        <taxon>Coleoptera</taxon>
        <taxon>Polyphaga</taxon>
        <taxon>Elateriformia</taxon>
        <taxon>Elateroidea</taxon>
        <taxon>Elateridae</taxon>
        <taxon>Agrypninae</taxon>
        <taxon>Pyrophorini</taxon>
        <taxon>Ignelater</taxon>
    </lineage>
</organism>
<proteinExistence type="predicted"/>
<feature type="transmembrane region" description="Helical" evidence="6">
    <location>
        <begin position="408"/>
        <end position="428"/>
    </location>
</feature>
<evidence type="ECO:0000259" key="7">
    <source>
        <dbReference type="Pfam" id="PF10192"/>
    </source>
</evidence>